<dbReference type="HOGENOM" id="CLU_1104098_0_0_1"/>
<organism evidence="2 3">
    <name type="scientific">Cyanidioschyzon merolae (strain NIES-3377 / 10D)</name>
    <name type="common">Unicellular red alga</name>
    <dbReference type="NCBI Taxonomy" id="280699"/>
    <lineage>
        <taxon>Eukaryota</taxon>
        <taxon>Rhodophyta</taxon>
        <taxon>Bangiophyceae</taxon>
        <taxon>Cyanidiales</taxon>
        <taxon>Cyanidiaceae</taxon>
        <taxon>Cyanidioschyzon</taxon>
    </lineage>
</organism>
<dbReference type="OrthoDB" id="10584307at2759"/>
<protein>
    <submittedName>
        <fullName evidence="2">Uncharacterized protein</fullName>
    </submittedName>
</protein>
<accession>M1UXY3</accession>
<dbReference type="Gramene" id="CMT482CT">
    <property type="protein sequence ID" value="CMT482CT"/>
    <property type="gene ID" value="CMT482C"/>
</dbReference>
<evidence type="ECO:0000313" key="3">
    <source>
        <dbReference type="Proteomes" id="UP000007014"/>
    </source>
</evidence>
<feature type="compositionally biased region" description="Polar residues" evidence="1">
    <location>
        <begin position="182"/>
        <end position="193"/>
    </location>
</feature>
<dbReference type="KEGG" id="cme:CYME_CMT482C"/>
<dbReference type="GeneID" id="16998073"/>
<sequence>MDASQRVPLDFRRAVRRSDEIAREPLFPRCPIGWENFVPSGWVVPLGQSLVSVSVPAANKAESQPRFSNTGRLPDSAAEGTPVRGPVPPGSTDAENTLSVCTVLASRLLVDSLPIVVLDTAERGGRFGRPGFRKPKPAEIYLVEWMRPCTLDDFTCNGLVNIGSGMPGMTWGSGGGTGSPRAQGTASPSTERATSQRMKLTWVTISVLECFGNEALEYFRKRQQAAETVAALRKPDVGIMPSKRYTRYRSLD</sequence>
<reference evidence="2 3" key="2">
    <citation type="journal article" date="2007" name="BMC Biol.">
        <title>A 100%-complete sequence reveals unusually simple genomic features in the hot-spring red alga Cyanidioschyzon merolae.</title>
        <authorList>
            <person name="Nozaki H."/>
            <person name="Takano H."/>
            <person name="Misumi O."/>
            <person name="Terasawa K."/>
            <person name="Matsuzaki M."/>
            <person name="Maruyama S."/>
            <person name="Nishida K."/>
            <person name="Yagisawa F."/>
            <person name="Yoshida Y."/>
            <person name="Fujiwara T."/>
            <person name="Takio S."/>
            <person name="Tamura K."/>
            <person name="Chung S.J."/>
            <person name="Nakamura S."/>
            <person name="Kuroiwa H."/>
            <person name="Tanaka K."/>
            <person name="Sato N."/>
            <person name="Kuroiwa T."/>
        </authorList>
    </citation>
    <scope>NUCLEOTIDE SEQUENCE [LARGE SCALE GENOMIC DNA]</scope>
    <source>
        <strain evidence="2 3">10D</strain>
    </source>
</reference>
<dbReference type="AlphaFoldDB" id="M1UXY3"/>
<feature type="compositionally biased region" description="Polar residues" evidence="1">
    <location>
        <begin position="61"/>
        <end position="71"/>
    </location>
</feature>
<keyword evidence="3" id="KW-1185">Reference proteome</keyword>
<reference evidence="2 3" key="1">
    <citation type="journal article" date="2004" name="Nature">
        <title>Genome sequence of the ultrasmall unicellular red alga Cyanidioschyzon merolae 10D.</title>
        <authorList>
            <person name="Matsuzaki M."/>
            <person name="Misumi O."/>
            <person name="Shin-i T."/>
            <person name="Maruyama S."/>
            <person name="Takahara M."/>
            <person name="Miyagishima S."/>
            <person name="Mori T."/>
            <person name="Nishida K."/>
            <person name="Yagisawa F."/>
            <person name="Nishida K."/>
            <person name="Yoshida Y."/>
            <person name="Nishimura Y."/>
            <person name="Nakao S."/>
            <person name="Kobayashi T."/>
            <person name="Momoyama Y."/>
            <person name="Higashiyama T."/>
            <person name="Minoda A."/>
            <person name="Sano M."/>
            <person name="Nomoto H."/>
            <person name="Oishi K."/>
            <person name="Hayashi H."/>
            <person name="Ohta F."/>
            <person name="Nishizaka S."/>
            <person name="Haga S."/>
            <person name="Miura S."/>
            <person name="Morishita T."/>
            <person name="Kabeya Y."/>
            <person name="Terasawa K."/>
            <person name="Suzuki Y."/>
            <person name="Ishii Y."/>
            <person name="Asakawa S."/>
            <person name="Takano H."/>
            <person name="Ohta N."/>
            <person name="Kuroiwa H."/>
            <person name="Tanaka K."/>
            <person name="Shimizu N."/>
            <person name="Sugano S."/>
            <person name="Sato N."/>
            <person name="Nozaki H."/>
            <person name="Ogasawara N."/>
            <person name="Kohara Y."/>
            <person name="Kuroiwa T."/>
        </authorList>
    </citation>
    <scope>NUCLEOTIDE SEQUENCE [LARGE SCALE GENOMIC DNA]</scope>
    <source>
        <strain evidence="2 3">10D</strain>
    </source>
</reference>
<dbReference type="RefSeq" id="XP_005539447.1">
    <property type="nucleotide sequence ID" value="XM_005539390.1"/>
</dbReference>
<gene>
    <name evidence="2" type="ORF">CYME_CMT482C</name>
</gene>
<evidence type="ECO:0000313" key="2">
    <source>
        <dbReference type="EMBL" id="BAM83411.1"/>
    </source>
</evidence>
<evidence type="ECO:0000256" key="1">
    <source>
        <dbReference type="SAM" id="MobiDB-lite"/>
    </source>
</evidence>
<proteinExistence type="predicted"/>
<feature type="region of interest" description="Disordered" evidence="1">
    <location>
        <begin position="61"/>
        <end position="94"/>
    </location>
</feature>
<dbReference type="Proteomes" id="UP000007014">
    <property type="component" value="Chromosome 20"/>
</dbReference>
<dbReference type="EMBL" id="AP006502">
    <property type="protein sequence ID" value="BAM83411.1"/>
    <property type="molecule type" value="Genomic_DNA"/>
</dbReference>
<feature type="region of interest" description="Disordered" evidence="1">
    <location>
        <begin position="170"/>
        <end position="193"/>
    </location>
</feature>
<name>M1UXY3_CYAM1</name>